<protein>
    <recommendedName>
        <fullName evidence="2">Resolvase/invertase-type recombinase catalytic domain-containing protein</fullName>
    </recommendedName>
</protein>
<organism evidence="1">
    <name type="scientific">Streptomyces sp. NBC_01393</name>
    <dbReference type="NCBI Taxonomy" id="2903851"/>
    <lineage>
        <taxon>Bacteria</taxon>
        <taxon>Bacillati</taxon>
        <taxon>Actinomycetota</taxon>
        <taxon>Actinomycetes</taxon>
        <taxon>Kitasatosporales</taxon>
        <taxon>Streptomycetaceae</taxon>
        <taxon>Streptomyces</taxon>
    </lineage>
</organism>
<evidence type="ECO:0000313" key="1">
    <source>
        <dbReference type="EMBL" id="WTZ14259.1"/>
    </source>
</evidence>
<sequence length="104" mass="11644">MLHEHAKNRGPRDITANQSSLWLFPGNRPGQHIHSTYLMNQLVSNGIHLLGTRLTAIHALVQENAARRRRQALGYTSECTKNHAIQAGATWPAYASHRGRARNT</sequence>
<name>A0AAU3I9Q4_9ACTN</name>
<dbReference type="AlphaFoldDB" id="A0AAU3I9Q4"/>
<accession>A0AAU3I9Q4</accession>
<proteinExistence type="predicted"/>
<dbReference type="EMBL" id="CP109546">
    <property type="protein sequence ID" value="WTZ14259.1"/>
    <property type="molecule type" value="Genomic_DNA"/>
</dbReference>
<evidence type="ECO:0008006" key="2">
    <source>
        <dbReference type="Google" id="ProtNLM"/>
    </source>
</evidence>
<gene>
    <name evidence="1" type="ORF">OG699_43700</name>
</gene>
<reference evidence="1" key="1">
    <citation type="submission" date="2022-10" db="EMBL/GenBank/DDBJ databases">
        <title>The complete genomes of actinobacterial strains from the NBC collection.</title>
        <authorList>
            <person name="Joergensen T.S."/>
            <person name="Alvarez Arevalo M."/>
            <person name="Sterndorff E.B."/>
            <person name="Faurdal D."/>
            <person name="Vuksanovic O."/>
            <person name="Mourched A.-S."/>
            <person name="Charusanti P."/>
            <person name="Shaw S."/>
            <person name="Blin K."/>
            <person name="Weber T."/>
        </authorList>
    </citation>
    <scope>NUCLEOTIDE SEQUENCE</scope>
    <source>
        <strain evidence="1">NBC_01393</strain>
    </source>
</reference>